<evidence type="ECO:0000313" key="8">
    <source>
        <dbReference type="EMBL" id="OGZ84519.1"/>
    </source>
</evidence>
<dbReference type="GO" id="GO:0006094">
    <property type="term" value="P:gluconeogenesis"/>
    <property type="evidence" value="ECO:0007669"/>
    <property type="project" value="UniProtKB-KW"/>
</dbReference>
<accession>A0A1G2JBL8</accession>
<reference evidence="8 9" key="1">
    <citation type="journal article" date="2016" name="Nat. Commun.">
        <title>Thousands of microbial genomes shed light on interconnected biogeochemical processes in an aquifer system.</title>
        <authorList>
            <person name="Anantharaman K."/>
            <person name="Brown C.T."/>
            <person name="Hug L.A."/>
            <person name="Sharon I."/>
            <person name="Castelle C.J."/>
            <person name="Probst A.J."/>
            <person name="Thomas B.C."/>
            <person name="Singh A."/>
            <person name="Wilkins M.J."/>
            <person name="Karaoz U."/>
            <person name="Brodie E.L."/>
            <person name="Williams K.H."/>
            <person name="Hubbard S.S."/>
            <person name="Banfield J.F."/>
        </authorList>
    </citation>
    <scope>NUCLEOTIDE SEQUENCE [LARGE SCALE GENOMIC DNA]</scope>
</reference>
<evidence type="ECO:0000256" key="4">
    <source>
        <dbReference type="ARBA" id="ARBA00022432"/>
    </source>
</evidence>
<gene>
    <name evidence="8" type="ORF">A2401_01800</name>
</gene>
<dbReference type="Pfam" id="PF06560">
    <property type="entry name" value="GPI"/>
    <property type="match status" value="1"/>
</dbReference>
<dbReference type="UniPathway" id="UPA00109">
    <property type="reaction ID" value="UER00181"/>
</dbReference>
<dbReference type="AlphaFoldDB" id="A0A1G2JBL8"/>
<dbReference type="GO" id="GO:0005737">
    <property type="term" value="C:cytoplasm"/>
    <property type="evidence" value="ECO:0007669"/>
    <property type="project" value="InterPro"/>
</dbReference>
<name>A0A1G2JBL8_9BACT</name>
<dbReference type="SUPFAM" id="SSF51182">
    <property type="entry name" value="RmlC-like cupins"/>
    <property type="match status" value="1"/>
</dbReference>
<dbReference type="EC" id="5.3.1.9" evidence="3"/>
<comment type="caution">
    <text evidence="8">The sequence shown here is derived from an EMBL/GenBank/DDBJ whole genome shotgun (WGS) entry which is preliminary data.</text>
</comment>
<evidence type="ECO:0000313" key="9">
    <source>
        <dbReference type="Proteomes" id="UP000177751"/>
    </source>
</evidence>
<keyword evidence="5" id="KW-0324">Glycolysis</keyword>
<feature type="domain" description="Glucose-6-phosphate isomerase prokaryote" evidence="7">
    <location>
        <begin position="13"/>
        <end position="163"/>
    </location>
</feature>
<keyword evidence="4" id="KW-0312">Gluconeogenesis</keyword>
<protein>
    <recommendedName>
        <fullName evidence="3">glucose-6-phosphate isomerase</fullName>
        <ecNumber evidence="3">5.3.1.9</ecNumber>
    </recommendedName>
</protein>
<organism evidence="8 9">
    <name type="scientific">Candidatus Staskawiczbacteria bacterium RIFOXYC1_FULL_38_18</name>
    <dbReference type="NCBI Taxonomy" id="1802229"/>
    <lineage>
        <taxon>Bacteria</taxon>
        <taxon>Candidatus Staskawicziibacteriota</taxon>
    </lineage>
</organism>
<comment type="pathway">
    <text evidence="1">Carbohydrate degradation; glycolysis; D-glyceraldehyde 3-phosphate and glycerone phosphate from D-glucose: step 2/4.</text>
</comment>
<dbReference type="InterPro" id="IPR011051">
    <property type="entry name" value="RmlC_Cupin_sf"/>
</dbReference>
<evidence type="ECO:0000256" key="6">
    <source>
        <dbReference type="ARBA" id="ARBA00029321"/>
    </source>
</evidence>
<evidence type="ECO:0000256" key="1">
    <source>
        <dbReference type="ARBA" id="ARBA00004926"/>
    </source>
</evidence>
<dbReference type="Gene3D" id="2.60.120.10">
    <property type="entry name" value="Jelly Rolls"/>
    <property type="match status" value="1"/>
</dbReference>
<dbReference type="GO" id="GO:0006096">
    <property type="term" value="P:glycolytic process"/>
    <property type="evidence" value="ECO:0007669"/>
    <property type="project" value="UniProtKB-UniPathway"/>
</dbReference>
<evidence type="ECO:0000256" key="3">
    <source>
        <dbReference type="ARBA" id="ARBA00011952"/>
    </source>
</evidence>
<evidence type="ECO:0000259" key="7">
    <source>
        <dbReference type="Pfam" id="PF06560"/>
    </source>
</evidence>
<dbReference type="CDD" id="cd02218">
    <property type="entry name" value="cupin_PGI"/>
    <property type="match status" value="1"/>
</dbReference>
<comment type="catalytic activity">
    <reaction evidence="6">
        <text>alpha-D-glucose 6-phosphate = beta-D-fructose 6-phosphate</text>
        <dbReference type="Rhea" id="RHEA:11816"/>
        <dbReference type="ChEBI" id="CHEBI:57634"/>
        <dbReference type="ChEBI" id="CHEBI:58225"/>
        <dbReference type="EC" id="5.3.1.9"/>
    </reaction>
</comment>
<dbReference type="EMBL" id="MHPP01000015">
    <property type="protein sequence ID" value="OGZ84519.1"/>
    <property type="molecule type" value="Genomic_DNA"/>
</dbReference>
<sequence length="199" mass="22751">MEIDITKLTPDVRKLDDMREVLADKDFAKNSPDMDLYFMYRKAKQENGLVHNITVTTANMLGFEFNKTKGHVHIGNFKEIYTVIEGEAIFMMQKGDGEKIVDVYAVKAVKGESAIIPEGYGHITINPSKTEDLKTGDWTSEKSKSDYSLFEKLQGACYYYILRPGSGQASWIKNENYKNVPELRFEESLKSLPNLDFLR</sequence>
<evidence type="ECO:0000256" key="2">
    <source>
        <dbReference type="ARBA" id="ARBA00006542"/>
    </source>
</evidence>
<dbReference type="Proteomes" id="UP000177751">
    <property type="component" value="Unassembled WGS sequence"/>
</dbReference>
<dbReference type="GO" id="GO:0004347">
    <property type="term" value="F:glucose-6-phosphate isomerase activity"/>
    <property type="evidence" value="ECO:0007669"/>
    <property type="project" value="UniProtKB-EC"/>
</dbReference>
<proteinExistence type="inferred from homology"/>
<dbReference type="InterPro" id="IPR014710">
    <property type="entry name" value="RmlC-like_jellyroll"/>
</dbReference>
<dbReference type="STRING" id="1802229.A2401_01800"/>
<dbReference type="InterPro" id="IPR010551">
    <property type="entry name" value="G6P_isomerase_prok"/>
</dbReference>
<evidence type="ECO:0000256" key="5">
    <source>
        <dbReference type="ARBA" id="ARBA00023152"/>
    </source>
</evidence>
<comment type="similarity">
    <text evidence="2">Belongs to the archaeal-type GPI family.</text>
</comment>